<evidence type="ECO:0000259" key="1">
    <source>
        <dbReference type="Pfam" id="PF18765"/>
    </source>
</evidence>
<sequence length="100" mass="11574">MQDVYVNVYIDRIRQLVLSLLADEDANVYLFGSWARGTARHGSDVDVAVEFLGRNNERKIAELREQLEESTIPYRVDIVDMSRAAESLCEEIRKDGIRWN</sequence>
<dbReference type="Pfam" id="PF18765">
    <property type="entry name" value="Polbeta"/>
    <property type="match status" value="1"/>
</dbReference>
<dbReference type="SUPFAM" id="SSF81301">
    <property type="entry name" value="Nucleotidyltransferase"/>
    <property type="match status" value="1"/>
</dbReference>
<gene>
    <name evidence="2" type="ORF">SAMN05660648_01314</name>
</gene>
<dbReference type="InterPro" id="IPR041633">
    <property type="entry name" value="Polbeta"/>
</dbReference>
<dbReference type="Gene3D" id="3.30.460.10">
    <property type="entry name" value="Beta Polymerase, domain 2"/>
    <property type="match status" value="1"/>
</dbReference>
<reference evidence="2 3" key="1">
    <citation type="submission" date="2016-10" db="EMBL/GenBank/DDBJ databases">
        <authorList>
            <person name="de Groot N.N."/>
        </authorList>
    </citation>
    <scope>NUCLEOTIDE SEQUENCE [LARGE SCALE GENOMIC DNA]</scope>
    <source>
        <strain evidence="2 3">DSM 2872</strain>
    </source>
</reference>
<dbReference type="RefSeq" id="WP_074671707.1">
    <property type="nucleotide sequence ID" value="NZ_FNQG01000005.1"/>
</dbReference>
<protein>
    <recommendedName>
        <fullName evidence="1">Polymerase beta nucleotidyltransferase domain-containing protein</fullName>
    </recommendedName>
</protein>
<name>A0A1H3X812_SELRU</name>
<dbReference type="OrthoDB" id="9809668at2"/>
<dbReference type="PANTHER" id="PTHR43852">
    <property type="entry name" value="NUCLEOTIDYLTRANSFERASE"/>
    <property type="match status" value="1"/>
</dbReference>
<evidence type="ECO:0000313" key="2">
    <source>
        <dbReference type="EMBL" id="SDZ94728.1"/>
    </source>
</evidence>
<dbReference type="PANTHER" id="PTHR43852:SF2">
    <property type="entry name" value="PROTEIN ADENYLYLTRANSFERASE MNTA"/>
    <property type="match status" value="1"/>
</dbReference>
<dbReference type="InterPro" id="IPR043519">
    <property type="entry name" value="NT_sf"/>
</dbReference>
<proteinExistence type="predicted"/>
<dbReference type="AlphaFoldDB" id="A0A1H3X812"/>
<accession>A0A1H3X812</accession>
<organism evidence="2 3">
    <name type="scientific">Selenomonas ruminantium</name>
    <dbReference type="NCBI Taxonomy" id="971"/>
    <lineage>
        <taxon>Bacteria</taxon>
        <taxon>Bacillati</taxon>
        <taxon>Bacillota</taxon>
        <taxon>Negativicutes</taxon>
        <taxon>Selenomonadales</taxon>
        <taxon>Selenomonadaceae</taxon>
        <taxon>Selenomonas</taxon>
    </lineage>
</organism>
<evidence type="ECO:0000313" key="3">
    <source>
        <dbReference type="Proteomes" id="UP000183469"/>
    </source>
</evidence>
<dbReference type="EMBL" id="FNQG01000005">
    <property type="protein sequence ID" value="SDZ94728.1"/>
    <property type="molecule type" value="Genomic_DNA"/>
</dbReference>
<feature type="domain" description="Polymerase beta nucleotidyltransferase" evidence="1">
    <location>
        <begin position="28"/>
        <end position="97"/>
    </location>
</feature>
<dbReference type="CDD" id="cd05403">
    <property type="entry name" value="NT_KNTase_like"/>
    <property type="match status" value="1"/>
</dbReference>
<dbReference type="InterPro" id="IPR052930">
    <property type="entry name" value="TA_antitoxin_MntA"/>
</dbReference>
<dbReference type="Proteomes" id="UP000183469">
    <property type="component" value="Unassembled WGS sequence"/>
</dbReference>